<organism evidence="1 2">
    <name type="scientific">Rhododendron griersonianum</name>
    <dbReference type="NCBI Taxonomy" id="479676"/>
    <lineage>
        <taxon>Eukaryota</taxon>
        <taxon>Viridiplantae</taxon>
        <taxon>Streptophyta</taxon>
        <taxon>Embryophyta</taxon>
        <taxon>Tracheophyta</taxon>
        <taxon>Spermatophyta</taxon>
        <taxon>Magnoliopsida</taxon>
        <taxon>eudicotyledons</taxon>
        <taxon>Gunneridae</taxon>
        <taxon>Pentapetalae</taxon>
        <taxon>asterids</taxon>
        <taxon>Ericales</taxon>
        <taxon>Ericaceae</taxon>
        <taxon>Ericoideae</taxon>
        <taxon>Rhodoreae</taxon>
        <taxon>Rhododendron</taxon>
    </lineage>
</organism>
<comment type="caution">
    <text evidence="1">The sequence shown here is derived from an EMBL/GenBank/DDBJ whole genome shotgun (WGS) entry which is preliminary data.</text>
</comment>
<sequence>MRGISSSEIAPEFQAVPLSGLMAFDTCFSICNLFFRGISSSEVGSSATGAINMKTRFPEHEGRREIEQLRFHLSELARRLQARFEVMFRLLLKRMNAIPTPKLIKIYYGVMITDISLNAVDYAYGEDLVDYAFGNAWIDTKQRQNALKDISGFRDRS</sequence>
<evidence type="ECO:0000313" key="2">
    <source>
        <dbReference type="Proteomes" id="UP000823749"/>
    </source>
</evidence>
<evidence type="ECO:0000313" key="1">
    <source>
        <dbReference type="EMBL" id="KAG5514733.1"/>
    </source>
</evidence>
<gene>
    <name evidence="1" type="ORF">RHGRI_035955</name>
</gene>
<protein>
    <submittedName>
        <fullName evidence="1">Uncharacterized protein</fullName>
    </submittedName>
</protein>
<dbReference type="Proteomes" id="UP000823749">
    <property type="component" value="Chromosome 13"/>
</dbReference>
<reference evidence="1 2" key="1">
    <citation type="submission" date="2020-08" db="EMBL/GenBank/DDBJ databases">
        <title>Plant Genome Project.</title>
        <authorList>
            <person name="Zhang R.-G."/>
        </authorList>
    </citation>
    <scope>NUCLEOTIDE SEQUENCE [LARGE SCALE GENOMIC DNA]</scope>
    <source>
        <strain evidence="1">WSP0</strain>
        <tissue evidence="1">Leaf</tissue>
    </source>
</reference>
<name>A0AAV6HL28_9ERIC</name>
<dbReference type="EMBL" id="JACTNZ010000013">
    <property type="protein sequence ID" value="KAG5514733.1"/>
    <property type="molecule type" value="Genomic_DNA"/>
</dbReference>
<dbReference type="AlphaFoldDB" id="A0AAV6HL28"/>
<keyword evidence="2" id="KW-1185">Reference proteome</keyword>
<proteinExistence type="predicted"/>
<accession>A0AAV6HL28</accession>